<evidence type="ECO:0000313" key="5">
    <source>
        <dbReference type="Proteomes" id="UP001412067"/>
    </source>
</evidence>
<accession>A0ABR2MVY4</accession>
<dbReference type="InterPro" id="IPR014977">
    <property type="entry name" value="WRC_dom"/>
</dbReference>
<evidence type="ECO:0000313" key="4">
    <source>
        <dbReference type="EMBL" id="KAK8968126.1"/>
    </source>
</evidence>
<reference evidence="4 5" key="1">
    <citation type="journal article" date="2022" name="Nat. Plants">
        <title>Genomes of leafy and leafless Platanthera orchids illuminate the evolution of mycoheterotrophy.</title>
        <authorList>
            <person name="Li M.H."/>
            <person name="Liu K.W."/>
            <person name="Li Z."/>
            <person name="Lu H.C."/>
            <person name="Ye Q.L."/>
            <person name="Zhang D."/>
            <person name="Wang J.Y."/>
            <person name="Li Y.F."/>
            <person name="Zhong Z.M."/>
            <person name="Liu X."/>
            <person name="Yu X."/>
            <person name="Liu D.K."/>
            <person name="Tu X.D."/>
            <person name="Liu B."/>
            <person name="Hao Y."/>
            <person name="Liao X.Y."/>
            <person name="Jiang Y.T."/>
            <person name="Sun W.H."/>
            <person name="Chen J."/>
            <person name="Chen Y.Q."/>
            <person name="Ai Y."/>
            <person name="Zhai J.W."/>
            <person name="Wu S.S."/>
            <person name="Zhou Z."/>
            <person name="Hsiao Y.Y."/>
            <person name="Wu W.L."/>
            <person name="Chen Y.Y."/>
            <person name="Lin Y.F."/>
            <person name="Hsu J.L."/>
            <person name="Li C.Y."/>
            <person name="Wang Z.W."/>
            <person name="Zhao X."/>
            <person name="Zhong W.Y."/>
            <person name="Ma X.K."/>
            <person name="Ma L."/>
            <person name="Huang J."/>
            <person name="Chen G.Z."/>
            <person name="Huang M.Z."/>
            <person name="Huang L."/>
            <person name="Peng D.H."/>
            <person name="Luo Y.B."/>
            <person name="Zou S.Q."/>
            <person name="Chen S.P."/>
            <person name="Lan S."/>
            <person name="Tsai W.C."/>
            <person name="Van de Peer Y."/>
            <person name="Liu Z.J."/>
        </authorList>
    </citation>
    <scope>NUCLEOTIDE SEQUENCE [LARGE SCALE GENOMIC DNA]</scope>
    <source>
        <strain evidence="4">Lor288</strain>
    </source>
</reference>
<dbReference type="EMBL" id="JBBWWR010000004">
    <property type="protein sequence ID" value="KAK8968126.1"/>
    <property type="molecule type" value="Genomic_DNA"/>
</dbReference>
<organism evidence="4 5">
    <name type="scientific">Platanthera guangdongensis</name>
    <dbReference type="NCBI Taxonomy" id="2320717"/>
    <lineage>
        <taxon>Eukaryota</taxon>
        <taxon>Viridiplantae</taxon>
        <taxon>Streptophyta</taxon>
        <taxon>Embryophyta</taxon>
        <taxon>Tracheophyta</taxon>
        <taxon>Spermatophyta</taxon>
        <taxon>Magnoliopsida</taxon>
        <taxon>Liliopsida</taxon>
        <taxon>Asparagales</taxon>
        <taxon>Orchidaceae</taxon>
        <taxon>Orchidoideae</taxon>
        <taxon>Orchideae</taxon>
        <taxon>Orchidinae</taxon>
        <taxon>Platanthera</taxon>
    </lineage>
</organism>
<evidence type="ECO:0000256" key="2">
    <source>
        <dbReference type="PROSITE-ProRule" id="PRU01002"/>
    </source>
</evidence>
<sequence length="113" mass="13260">METAEPAGTRGLRIPDSQRCRRSDGRKWQCYQPVMPGLRSCEHHHMRCQRDYNQATKFKITKLPVKSSPWRRMKWEQIEECLISMDQNKKPQATVKLPTTGLSFCDSDMLRCC</sequence>
<comment type="caution">
    <text evidence="4">The sequence shown here is derived from an EMBL/GenBank/DDBJ whole genome shotgun (WGS) entry which is preliminary data.</text>
</comment>
<keyword evidence="1" id="KW-0539">Nucleus</keyword>
<gene>
    <name evidence="4" type="ORF">KSP40_PGU008437</name>
</gene>
<name>A0ABR2MVY4_9ASPA</name>
<comment type="caution">
    <text evidence="2">Lacks conserved residue(s) required for the propagation of feature annotation.</text>
</comment>
<evidence type="ECO:0000259" key="3">
    <source>
        <dbReference type="PROSITE" id="PS51667"/>
    </source>
</evidence>
<keyword evidence="5" id="KW-1185">Reference proteome</keyword>
<protein>
    <recommendedName>
        <fullName evidence="3">WRC domain-containing protein</fullName>
    </recommendedName>
</protein>
<dbReference type="Pfam" id="PF08879">
    <property type="entry name" value="WRC"/>
    <property type="match status" value="1"/>
</dbReference>
<dbReference type="Proteomes" id="UP001412067">
    <property type="component" value="Unassembled WGS sequence"/>
</dbReference>
<evidence type="ECO:0000256" key="1">
    <source>
        <dbReference type="ARBA" id="ARBA00023242"/>
    </source>
</evidence>
<feature type="domain" description="WRC" evidence="3">
    <location>
        <begin position="14"/>
        <end position="58"/>
    </location>
</feature>
<proteinExistence type="predicted"/>
<dbReference type="PROSITE" id="PS51667">
    <property type="entry name" value="WRC"/>
    <property type="match status" value="1"/>
</dbReference>